<evidence type="ECO:0000313" key="1">
    <source>
        <dbReference type="EMBL" id="SVD00106.1"/>
    </source>
</evidence>
<dbReference type="SUPFAM" id="SSF51905">
    <property type="entry name" value="FAD/NAD(P)-binding domain"/>
    <property type="match status" value="1"/>
</dbReference>
<proteinExistence type="predicted"/>
<dbReference type="Gene3D" id="3.50.50.60">
    <property type="entry name" value="FAD/NAD(P)-binding domain"/>
    <property type="match status" value="1"/>
</dbReference>
<accession>A0A382RR19</accession>
<name>A0A382RR19_9ZZZZ</name>
<feature type="non-terminal residue" evidence="1">
    <location>
        <position position="1"/>
    </location>
</feature>
<protein>
    <recommendedName>
        <fullName evidence="2">FAD dependent oxidoreductase domain-containing protein</fullName>
    </recommendedName>
</protein>
<sequence>HARVGEAHGGFRSVILESGTKLEVMASLVINASGLGDSFVLDSERLGRTNSHRIGCSAILDHSGSRYESGTIHMAIGTGGYVGVVRIEGDRLNVAAALDQDLIRLHGVGTAVRYVLNAARFESIPGLNSVPWKGTPPMMQEPKWLAKERLFSIGDASGYVEPFTGEGIGWAIHSATLLVPLALKAIKGWNPGMATDWVALRRGELARAQRDCRWFTWALRHPFIARGALRSIESMPVLGGPLVRRLHGPTISGATATWP</sequence>
<reference evidence="1" key="1">
    <citation type="submission" date="2018-05" db="EMBL/GenBank/DDBJ databases">
        <authorList>
            <person name="Lanie J.A."/>
            <person name="Ng W.-L."/>
            <person name="Kazmierczak K.M."/>
            <person name="Andrzejewski T.M."/>
            <person name="Davidsen T.M."/>
            <person name="Wayne K.J."/>
            <person name="Tettelin H."/>
            <person name="Glass J.I."/>
            <person name="Rusch D."/>
            <person name="Podicherti R."/>
            <person name="Tsui H.-C.T."/>
            <person name="Winkler M.E."/>
        </authorList>
    </citation>
    <scope>NUCLEOTIDE SEQUENCE</scope>
</reference>
<organism evidence="1">
    <name type="scientific">marine metagenome</name>
    <dbReference type="NCBI Taxonomy" id="408172"/>
    <lineage>
        <taxon>unclassified sequences</taxon>
        <taxon>metagenomes</taxon>
        <taxon>ecological metagenomes</taxon>
    </lineage>
</organism>
<dbReference type="EMBL" id="UINC01123564">
    <property type="protein sequence ID" value="SVD00106.1"/>
    <property type="molecule type" value="Genomic_DNA"/>
</dbReference>
<dbReference type="InterPro" id="IPR036188">
    <property type="entry name" value="FAD/NAD-bd_sf"/>
</dbReference>
<evidence type="ECO:0008006" key="2">
    <source>
        <dbReference type="Google" id="ProtNLM"/>
    </source>
</evidence>
<dbReference type="AlphaFoldDB" id="A0A382RR19"/>
<gene>
    <name evidence="1" type="ORF">METZ01_LOCUS352960</name>
</gene>